<dbReference type="Proteomes" id="UP000193560">
    <property type="component" value="Unassembled WGS sequence"/>
</dbReference>
<reference evidence="3 4" key="1">
    <citation type="submission" date="2016-07" db="EMBL/GenBank/DDBJ databases">
        <title>Pervasive Adenine N6-methylation of Active Genes in Fungi.</title>
        <authorList>
            <consortium name="DOE Joint Genome Institute"/>
            <person name="Mondo S.J."/>
            <person name="Dannebaum R.O."/>
            <person name="Kuo R.C."/>
            <person name="Labutti K."/>
            <person name="Haridas S."/>
            <person name="Kuo A."/>
            <person name="Salamov A."/>
            <person name="Ahrendt S.R."/>
            <person name="Lipzen A."/>
            <person name="Sullivan W."/>
            <person name="Andreopoulos W.B."/>
            <person name="Clum A."/>
            <person name="Lindquist E."/>
            <person name="Daum C."/>
            <person name="Ramamoorthy G.K."/>
            <person name="Gryganskyi A."/>
            <person name="Culley D."/>
            <person name="Magnuson J.K."/>
            <person name="James T.Y."/>
            <person name="O'Malley M.A."/>
            <person name="Stajich J.E."/>
            <person name="Spatafora J.W."/>
            <person name="Visel A."/>
            <person name="Grigoriev I.V."/>
        </authorList>
    </citation>
    <scope>NUCLEOTIDE SEQUENCE [LARGE SCALE GENOMIC DNA]</scope>
    <source>
        <strain evidence="3 4">NRRL 1336</strain>
    </source>
</reference>
<feature type="region of interest" description="Disordered" evidence="1">
    <location>
        <begin position="237"/>
        <end position="310"/>
    </location>
</feature>
<feature type="transmembrane region" description="Helical" evidence="2">
    <location>
        <begin position="29"/>
        <end position="49"/>
    </location>
</feature>
<accession>A0A1X2HKI5</accession>
<protein>
    <submittedName>
        <fullName evidence="3">Uncharacterized protein</fullName>
    </submittedName>
</protein>
<dbReference type="OrthoDB" id="2385978at2759"/>
<keyword evidence="2" id="KW-0472">Membrane</keyword>
<organism evidence="3 4">
    <name type="scientific">Absidia repens</name>
    <dbReference type="NCBI Taxonomy" id="90262"/>
    <lineage>
        <taxon>Eukaryota</taxon>
        <taxon>Fungi</taxon>
        <taxon>Fungi incertae sedis</taxon>
        <taxon>Mucoromycota</taxon>
        <taxon>Mucoromycotina</taxon>
        <taxon>Mucoromycetes</taxon>
        <taxon>Mucorales</taxon>
        <taxon>Cunninghamellaceae</taxon>
        <taxon>Absidia</taxon>
    </lineage>
</organism>
<feature type="compositionally biased region" description="Polar residues" evidence="1">
    <location>
        <begin position="271"/>
        <end position="282"/>
    </location>
</feature>
<comment type="caution">
    <text evidence="3">The sequence shown here is derived from an EMBL/GenBank/DDBJ whole genome shotgun (WGS) entry which is preliminary data.</text>
</comment>
<feature type="compositionally biased region" description="Low complexity" evidence="1">
    <location>
        <begin position="289"/>
        <end position="300"/>
    </location>
</feature>
<name>A0A1X2HKI5_9FUNG</name>
<evidence type="ECO:0000313" key="4">
    <source>
        <dbReference type="Proteomes" id="UP000193560"/>
    </source>
</evidence>
<dbReference type="AlphaFoldDB" id="A0A1X2HKI5"/>
<sequence>MEFQTAKPHSKKRYVHTNHQSLRKCCGCIHLRMGSVFSCLIWAGFSLYFAVISFKGQSPFYSYMTQAPLLVFGVCNLALFIISLGGLFTLFLNLAHAVQVFSHSLWVAVFIVLIDAFVNMILFATMRSEYQDWCSHAGLAKVPSSTNLTDTSNDLFNCDILWQDEFKFSLVSVFLMVNIYLYWATCIYSYSHKLAAVELWERGMLTGQVEGIAPFFQGLPGPMTAPDQPNVIVLQNEKPSRHAKKSKSSSSTNATGGVLSSLKQWKKSTTAKKNANVDSSGSIHPYFPAPSTSPSITSPEPTHPPSYPLDFKIGVNGNVIELK</sequence>
<keyword evidence="4" id="KW-1185">Reference proteome</keyword>
<keyword evidence="2" id="KW-0812">Transmembrane</keyword>
<proteinExistence type="predicted"/>
<feature type="transmembrane region" description="Helical" evidence="2">
    <location>
        <begin position="104"/>
        <end position="123"/>
    </location>
</feature>
<dbReference type="EMBL" id="MCGE01000058">
    <property type="protein sequence ID" value="ORY99839.1"/>
    <property type="molecule type" value="Genomic_DNA"/>
</dbReference>
<feature type="transmembrane region" description="Helical" evidence="2">
    <location>
        <begin position="69"/>
        <end position="92"/>
    </location>
</feature>
<gene>
    <name evidence="3" type="ORF">BCR42DRAFT_457450</name>
</gene>
<keyword evidence="2" id="KW-1133">Transmembrane helix</keyword>
<evidence type="ECO:0000256" key="2">
    <source>
        <dbReference type="SAM" id="Phobius"/>
    </source>
</evidence>
<feature type="transmembrane region" description="Helical" evidence="2">
    <location>
        <begin position="170"/>
        <end position="190"/>
    </location>
</feature>
<evidence type="ECO:0000256" key="1">
    <source>
        <dbReference type="SAM" id="MobiDB-lite"/>
    </source>
</evidence>
<evidence type="ECO:0000313" key="3">
    <source>
        <dbReference type="EMBL" id="ORY99839.1"/>
    </source>
</evidence>